<organism evidence="2 3">
    <name type="scientific">Desulfatitalea alkaliphila</name>
    <dbReference type="NCBI Taxonomy" id="2929485"/>
    <lineage>
        <taxon>Bacteria</taxon>
        <taxon>Pseudomonadati</taxon>
        <taxon>Thermodesulfobacteriota</taxon>
        <taxon>Desulfobacteria</taxon>
        <taxon>Desulfobacterales</taxon>
        <taxon>Desulfosarcinaceae</taxon>
        <taxon>Desulfatitalea</taxon>
    </lineage>
</organism>
<feature type="domain" description="Thioesterase" evidence="1">
    <location>
        <begin position="57"/>
        <end position="132"/>
    </location>
</feature>
<evidence type="ECO:0000313" key="3">
    <source>
        <dbReference type="Proteomes" id="UP001165427"/>
    </source>
</evidence>
<dbReference type="GO" id="GO:0016790">
    <property type="term" value="F:thiolester hydrolase activity"/>
    <property type="evidence" value="ECO:0007669"/>
    <property type="project" value="UniProtKB-ARBA"/>
</dbReference>
<dbReference type="Gene3D" id="3.10.129.10">
    <property type="entry name" value="Hotdog Thioesterase"/>
    <property type="match status" value="1"/>
</dbReference>
<accession>A0AA41UJJ8</accession>
<dbReference type="InterPro" id="IPR052061">
    <property type="entry name" value="PTE-AB_protein"/>
</dbReference>
<dbReference type="InterPro" id="IPR029069">
    <property type="entry name" value="HotDog_dom_sf"/>
</dbReference>
<dbReference type="CDD" id="cd03443">
    <property type="entry name" value="PaaI_thioesterase"/>
    <property type="match status" value="1"/>
</dbReference>
<dbReference type="RefSeq" id="WP_246907967.1">
    <property type="nucleotide sequence ID" value="NZ_JALJRB010000011.1"/>
</dbReference>
<dbReference type="PANTHER" id="PTHR47260:SF1">
    <property type="entry name" value="UPF0644 PROTEIN PB2B4.06"/>
    <property type="match status" value="1"/>
</dbReference>
<protein>
    <submittedName>
        <fullName evidence="2">PaaI family thioesterase</fullName>
    </submittedName>
</protein>
<keyword evidence="3" id="KW-1185">Reference proteome</keyword>
<comment type="caution">
    <text evidence="2">The sequence shown here is derived from an EMBL/GenBank/DDBJ whole genome shotgun (WGS) entry which is preliminary data.</text>
</comment>
<dbReference type="SUPFAM" id="SSF54637">
    <property type="entry name" value="Thioesterase/thiol ester dehydrase-isomerase"/>
    <property type="match status" value="1"/>
</dbReference>
<dbReference type="PANTHER" id="PTHR47260">
    <property type="entry name" value="UPF0644 PROTEIN PB2B4.06"/>
    <property type="match status" value="1"/>
</dbReference>
<gene>
    <name evidence="2" type="ORF">MRX98_11625</name>
</gene>
<evidence type="ECO:0000259" key="1">
    <source>
        <dbReference type="Pfam" id="PF03061"/>
    </source>
</evidence>
<dbReference type="EMBL" id="JALJRB010000011">
    <property type="protein sequence ID" value="MCJ8501224.1"/>
    <property type="molecule type" value="Genomic_DNA"/>
</dbReference>
<dbReference type="AlphaFoldDB" id="A0AA41UJJ8"/>
<dbReference type="Proteomes" id="UP001165427">
    <property type="component" value="Unassembled WGS sequence"/>
</dbReference>
<evidence type="ECO:0000313" key="2">
    <source>
        <dbReference type="EMBL" id="MCJ8501224.1"/>
    </source>
</evidence>
<dbReference type="Pfam" id="PF03061">
    <property type="entry name" value="4HBT"/>
    <property type="match status" value="1"/>
</dbReference>
<dbReference type="InterPro" id="IPR006683">
    <property type="entry name" value="Thioestr_dom"/>
</dbReference>
<proteinExistence type="predicted"/>
<reference evidence="2" key="1">
    <citation type="submission" date="2022-04" db="EMBL/GenBank/DDBJ databases">
        <title>Desulfatitalea alkaliphila sp. nov., a novel anaerobic sulfate-reducing bacterium isolated from terrestrial mud volcano, Taman Peninsula, Russia.</title>
        <authorList>
            <person name="Khomyakova M.A."/>
            <person name="Merkel A.Y."/>
            <person name="Slobodkin A.I."/>
        </authorList>
    </citation>
    <scope>NUCLEOTIDE SEQUENCE</scope>
    <source>
        <strain evidence="2">M08but</strain>
    </source>
</reference>
<sequence length="165" mass="18606">MPQSDAFLPIEPFTGDLNCFACGAHNPFGLHMQFATDGRTVVSRVTLPEHLCGWGHLIHGGIIATLLDETMSWTAIHLLRRLILTRSMETEFVLPVAPNVLLRTEGRIERRVKNTEAVVGAVLFDAQERVCARSTGRFALLPAKMMRRMKIVDEQTIADFEKRYE</sequence>
<name>A0AA41UJJ8_9BACT</name>